<feature type="transmembrane region" description="Helical" evidence="4">
    <location>
        <begin position="47"/>
        <end position="66"/>
    </location>
</feature>
<keyword evidence="2 4" id="KW-1133">Transmembrane helix</keyword>
<evidence type="ECO:0000256" key="1">
    <source>
        <dbReference type="ARBA" id="ARBA00022692"/>
    </source>
</evidence>
<evidence type="ECO:0000256" key="4">
    <source>
        <dbReference type="SAM" id="Phobius"/>
    </source>
</evidence>
<proteinExistence type="predicted"/>
<dbReference type="PANTHER" id="PTHR11360">
    <property type="entry name" value="MONOCARBOXYLATE TRANSPORTER"/>
    <property type="match status" value="1"/>
</dbReference>
<feature type="transmembrane region" description="Helical" evidence="4">
    <location>
        <begin position="133"/>
        <end position="152"/>
    </location>
</feature>
<evidence type="ECO:0000256" key="2">
    <source>
        <dbReference type="ARBA" id="ARBA00022989"/>
    </source>
</evidence>
<evidence type="ECO:0000256" key="3">
    <source>
        <dbReference type="ARBA" id="ARBA00023136"/>
    </source>
</evidence>
<protein>
    <submittedName>
        <fullName evidence="6">MFS transporter</fullName>
    </submittedName>
</protein>
<feature type="transmembrane region" description="Helical" evidence="4">
    <location>
        <begin position="346"/>
        <end position="367"/>
    </location>
</feature>
<gene>
    <name evidence="6" type="ORF">IRI77_29270</name>
</gene>
<feature type="transmembrane region" description="Helical" evidence="4">
    <location>
        <begin position="379"/>
        <end position="400"/>
    </location>
</feature>
<dbReference type="Gene3D" id="1.20.1250.20">
    <property type="entry name" value="MFS general substrate transporter like domains"/>
    <property type="match status" value="1"/>
</dbReference>
<feature type="domain" description="Major facilitator superfamily (MFS) profile" evidence="5">
    <location>
        <begin position="1"/>
        <end position="405"/>
    </location>
</feature>
<feature type="transmembrane region" description="Helical" evidence="4">
    <location>
        <begin position="290"/>
        <end position="308"/>
    </location>
</feature>
<feature type="transmembrane region" description="Helical" evidence="4">
    <location>
        <begin position="96"/>
        <end position="112"/>
    </location>
</feature>
<dbReference type="EMBL" id="CP063849">
    <property type="protein sequence ID" value="QOY86839.1"/>
    <property type="molecule type" value="Genomic_DNA"/>
</dbReference>
<keyword evidence="7" id="KW-1185">Reference proteome</keyword>
<dbReference type="AlphaFoldDB" id="A0A7S7NNJ4"/>
<dbReference type="InterPro" id="IPR020846">
    <property type="entry name" value="MFS_dom"/>
</dbReference>
<keyword evidence="3 4" id="KW-0472">Membrane</keyword>
<organism evidence="6 7">
    <name type="scientific">Paludibaculum fermentans</name>
    <dbReference type="NCBI Taxonomy" id="1473598"/>
    <lineage>
        <taxon>Bacteria</taxon>
        <taxon>Pseudomonadati</taxon>
        <taxon>Acidobacteriota</taxon>
        <taxon>Terriglobia</taxon>
        <taxon>Bryobacterales</taxon>
        <taxon>Bryobacteraceae</taxon>
        <taxon>Paludibaculum</taxon>
    </lineage>
</organism>
<feature type="transmembrane region" description="Helical" evidence="4">
    <location>
        <begin position="7"/>
        <end position="27"/>
    </location>
</feature>
<reference evidence="6 7" key="1">
    <citation type="submission" date="2020-10" db="EMBL/GenBank/DDBJ databases">
        <title>Complete genome sequence of Paludibaculum fermentans P105T, a facultatively anaerobic acidobacterium capable of dissimilatory Fe(III) reduction.</title>
        <authorList>
            <person name="Dedysh S.N."/>
            <person name="Beletsky A.V."/>
            <person name="Kulichevskaya I.S."/>
            <person name="Mardanov A.V."/>
            <person name="Ravin N.V."/>
        </authorList>
    </citation>
    <scope>NUCLEOTIDE SEQUENCE [LARGE SCALE GENOMIC DNA]</scope>
    <source>
        <strain evidence="6 7">P105</strain>
    </source>
</reference>
<dbReference type="InterPro" id="IPR036259">
    <property type="entry name" value="MFS_trans_sf"/>
</dbReference>
<evidence type="ECO:0000259" key="5">
    <source>
        <dbReference type="PROSITE" id="PS50850"/>
    </source>
</evidence>
<feature type="transmembrane region" description="Helical" evidence="4">
    <location>
        <begin position="73"/>
        <end position="90"/>
    </location>
</feature>
<feature type="transmembrane region" description="Helical" evidence="4">
    <location>
        <begin position="314"/>
        <end position="334"/>
    </location>
</feature>
<dbReference type="RefSeq" id="WP_194448508.1">
    <property type="nucleotide sequence ID" value="NZ_CP063849.1"/>
</dbReference>
<dbReference type="PROSITE" id="PS50850">
    <property type="entry name" value="MFS"/>
    <property type="match status" value="1"/>
</dbReference>
<dbReference type="InterPro" id="IPR011701">
    <property type="entry name" value="MFS"/>
</dbReference>
<dbReference type="SUPFAM" id="SSF103473">
    <property type="entry name" value="MFS general substrate transporter"/>
    <property type="match status" value="1"/>
</dbReference>
<dbReference type="KEGG" id="pfer:IRI77_29270"/>
<dbReference type="PROSITE" id="PS51257">
    <property type="entry name" value="PROKAR_LIPOPROTEIN"/>
    <property type="match status" value="1"/>
</dbReference>
<evidence type="ECO:0000313" key="6">
    <source>
        <dbReference type="EMBL" id="QOY86839.1"/>
    </source>
</evidence>
<keyword evidence="1 4" id="KW-0812">Transmembrane</keyword>
<dbReference type="PANTHER" id="PTHR11360:SF290">
    <property type="entry name" value="MONOCARBOXYLATE MFS PERMEASE"/>
    <property type="match status" value="1"/>
</dbReference>
<dbReference type="GO" id="GO:0022857">
    <property type="term" value="F:transmembrane transporter activity"/>
    <property type="evidence" value="ECO:0007669"/>
    <property type="project" value="InterPro"/>
</dbReference>
<feature type="transmembrane region" description="Helical" evidence="4">
    <location>
        <begin position="164"/>
        <end position="183"/>
    </location>
</feature>
<dbReference type="Proteomes" id="UP000593892">
    <property type="component" value="Chromosome"/>
</dbReference>
<name>A0A7S7NNJ4_PALFE</name>
<dbReference type="Pfam" id="PF07690">
    <property type="entry name" value="MFS_1"/>
    <property type="match status" value="1"/>
</dbReference>
<feature type="transmembrane region" description="Helical" evidence="4">
    <location>
        <begin position="219"/>
        <end position="239"/>
    </location>
</feature>
<sequence>MKKSFYGWWIVAAACFTFGLSTGIPYYNIGFFYDYIARDFGWTREQITLGFPLAAALTIWIGPLVIHRFSPRKLILIGTALTCIALMGFGNMPGVLWMYYGFWVLYTIGYFLSGPPPHQIMVSQWFRRNRGKAMAIVYVGVGLMGSLGSYLVKPLTEKFGYHTALMILGGMLFLSWPLVLFVLKDRPSDIGQNPDGDDQPGAEAAVVSKTFKELAASKAFWLLLIGSLCSIGSIGAVNFHMKFVFLDEGFTKGGEVDGAWRTASILILWSSIAGRLSIGYFSDRFSKKWVMFATYFIVAATIPLLLQVKPGADFFLYAFAILFGFGMGADYMMIPLMAADQFGVNSLARAMAVILPVNTIGQTWFPFFVSVLRRELGSYSGAMGVVLGVAFVGALAIALLPRHKSFSQAN</sequence>
<accession>A0A7S7NNJ4</accession>
<dbReference type="InterPro" id="IPR050327">
    <property type="entry name" value="Proton-linked_MCT"/>
</dbReference>
<evidence type="ECO:0000313" key="7">
    <source>
        <dbReference type="Proteomes" id="UP000593892"/>
    </source>
</evidence>